<evidence type="ECO:0000313" key="2">
    <source>
        <dbReference type="EMBL" id="ERJ13274.1"/>
    </source>
</evidence>
<feature type="domain" description="N-acetyltransferase" evidence="1">
    <location>
        <begin position="7"/>
        <end position="169"/>
    </location>
</feature>
<dbReference type="PANTHER" id="PTHR43792">
    <property type="entry name" value="GNAT FAMILY, PUTATIVE (AFU_ORTHOLOGUE AFUA_3G00765)-RELATED-RELATED"/>
    <property type="match status" value="1"/>
</dbReference>
<dbReference type="OrthoDB" id="9798081at2"/>
<protein>
    <submittedName>
        <fullName evidence="2">Acetyltransferase GNAT family protein</fullName>
        <ecNumber evidence="2">2.3.1.57</ecNumber>
    </submittedName>
</protein>
<dbReference type="EC" id="2.3.1.57" evidence="2"/>
<reference evidence="2 3" key="2">
    <citation type="journal article" date="2013" name="PLoS ONE">
        <title>INDIGO - INtegrated Data Warehouse of MIcrobial GenOmes with Examples from the Red Sea Extremophiles.</title>
        <authorList>
            <person name="Alam I."/>
            <person name="Antunes A."/>
            <person name="Kamau A.A."/>
            <person name="Ba Alawi W."/>
            <person name="Kalkatawi M."/>
            <person name="Stingl U."/>
            <person name="Bajic V.B."/>
        </authorList>
    </citation>
    <scope>NUCLEOTIDE SEQUENCE [LARGE SCALE GENOMIC DNA]</scope>
    <source>
        <strain evidence="2 3">SSD-17B</strain>
    </source>
</reference>
<organism evidence="2 3">
    <name type="scientific">Haloplasma contractile SSD-17B</name>
    <dbReference type="NCBI Taxonomy" id="1033810"/>
    <lineage>
        <taxon>Bacteria</taxon>
        <taxon>Bacillati</taxon>
        <taxon>Mycoplasmatota</taxon>
        <taxon>Mollicutes</taxon>
        <taxon>Haloplasmatales</taxon>
        <taxon>Haloplasmataceae</taxon>
        <taxon>Haloplasma</taxon>
    </lineage>
</organism>
<dbReference type="STRING" id="1033810.HLPCO_000903"/>
<dbReference type="GO" id="GO:0004145">
    <property type="term" value="F:diamine N-acetyltransferase activity"/>
    <property type="evidence" value="ECO:0007669"/>
    <property type="project" value="UniProtKB-EC"/>
</dbReference>
<dbReference type="SUPFAM" id="SSF55729">
    <property type="entry name" value="Acyl-CoA N-acyltransferases (Nat)"/>
    <property type="match status" value="1"/>
</dbReference>
<gene>
    <name evidence="2" type="ORF">HLPCO_000903</name>
</gene>
<accession>U2FQG7</accession>
<sequence length="184" mass="21614">MIKGKSVDLRVIMEDDINEIFTLTSDLQERGNYWPYNLSSYPQYKKRFNENGFWTDDFGTLLIVNKQGRRVGEITYFKGLWYMPGYEIGYQIYRKEDRGKGYGSEALNLFVDYLFKAKPIQRLEIEVIVDNIGSRKVAEKCGFQLEGLKRKASFSRGVYHDVELLSLIREDWQSSFVDQINTNK</sequence>
<dbReference type="RefSeq" id="WP_008826716.1">
    <property type="nucleotide sequence ID" value="NZ_AFNU02000002.1"/>
</dbReference>
<dbReference type="AlphaFoldDB" id="U2FQG7"/>
<dbReference type="eggNOG" id="COG1670">
    <property type="taxonomic scope" value="Bacteria"/>
</dbReference>
<name>U2FQG7_9MOLU</name>
<dbReference type="Gene3D" id="3.40.630.30">
    <property type="match status" value="1"/>
</dbReference>
<keyword evidence="2" id="KW-0012">Acyltransferase</keyword>
<comment type="caution">
    <text evidence="2">The sequence shown here is derived from an EMBL/GenBank/DDBJ whole genome shotgun (WGS) entry which is preliminary data.</text>
</comment>
<dbReference type="EMBL" id="AFNU02000002">
    <property type="protein sequence ID" value="ERJ13274.1"/>
    <property type="molecule type" value="Genomic_DNA"/>
</dbReference>
<keyword evidence="2" id="KW-0808">Transferase</keyword>
<evidence type="ECO:0000313" key="3">
    <source>
        <dbReference type="Proteomes" id="UP000005707"/>
    </source>
</evidence>
<dbReference type="InParanoid" id="U2FQG7"/>
<evidence type="ECO:0000259" key="1">
    <source>
        <dbReference type="PROSITE" id="PS51186"/>
    </source>
</evidence>
<dbReference type="InterPro" id="IPR051531">
    <property type="entry name" value="N-acetyltransferase"/>
</dbReference>
<dbReference type="Proteomes" id="UP000005707">
    <property type="component" value="Unassembled WGS sequence"/>
</dbReference>
<keyword evidence="3" id="KW-1185">Reference proteome</keyword>
<dbReference type="InterPro" id="IPR000182">
    <property type="entry name" value="GNAT_dom"/>
</dbReference>
<reference evidence="2 3" key="1">
    <citation type="journal article" date="2011" name="J. Bacteriol.">
        <title>Genome sequence of Haloplasma contractile, an unusual contractile bacterium from a deep-sea anoxic brine lake.</title>
        <authorList>
            <person name="Antunes A."/>
            <person name="Alam I."/>
            <person name="El Dorry H."/>
            <person name="Siam R."/>
            <person name="Robertson A."/>
            <person name="Bajic V.B."/>
            <person name="Stingl U."/>
        </authorList>
    </citation>
    <scope>NUCLEOTIDE SEQUENCE [LARGE SCALE GENOMIC DNA]</scope>
    <source>
        <strain evidence="2 3">SSD-17B</strain>
    </source>
</reference>
<proteinExistence type="predicted"/>
<dbReference type="InterPro" id="IPR016181">
    <property type="entry name" value="Acyl_CoA_acyltransferase"/>
</dbReference>
<dbReference type="Pfam" id="PF13302">
    <property type="entry name" value="Acetyltransf_3"/>
    <property type="match status" value="1"/>
</dbReference>
<dbReference type="PROSITE" id="PS51186">
    <property type="entry name" value="GNAT"/>
    <property type="match status" value="1"/>
</dbReference>